<protein>
    <recommendedName>
        <fullName evidence="4">Lipoprotein</fullName>
    </recommendedName>
</protein>
<keyword evidence="3" id="KW-1185">Reference proteome</keyword>
<name>A0ABS5F7K7_9PROT</name>
<evidence type="ECO:0000256" key="1">
    <source>
        <dbReference type="SAM" id="MobiDB-lite"/>
    </source>
</evidence>
<reference evidence="3" key="1">
    <citation type="journal article" date="2021" name="Syst. Appl. Microbiol.">
        <title>Roseomonas hellenica sp. nov., isolated from roots of wild-growing Alkanna tinctoria.</title>
        <authorList>
            <person name="Rat A."/>
            <person name="Naranjo H.D."/>
            <person name="Lebbe L."/>
            <person name="Cnockaert M."/>
            <person name="Krigas N."/>
            <person name="Grigoriadou K."/>
            <person name="Maloupa E."/>
            <person name="Willems A."/>
        </authorList>
    </citation>
    <scope>NUCLEOTIDE SEQUENCE [LARGE SCALE GENOMIC DNA]</scope>
    <source>
        <strain evidence="3">LMG 31523</strain>
    </source>
</reference>
<feature type="region of interest" description="Disordered" evidence="1">
    <location>
        <begin position="53"/>
        <end position="75"/>
    </location>
</feature>
<dbReference type="RefSeq" id="WP_211856331.1">
    <property type="nucleotide sequence ID" value="NZ_JAAGBB010000061.1"/>
</dbReference>
<accession>A0ABS5F7K7</accession>
<proteinExistence type="predicted"/>
<dbReference type="Proteomes" id="UP001196870">
    <property type="component" value="Unassembled WGS sequence"/>
</dbReference>
<evidence type="ECO:0008006" key="4">
    <source>
        <dbReference type="Google" id="ProtNLM"/>
    </source>
</evidence>
<organism evidence="2 3">
    <name type="scientific">Plastoroseomonas hellenica</name>
    <dbReference type="NCBI Taxonomy" id="2687306"/>
    <lineage>
        <taxon>Bacteria</taxon>
        <taxon>Pseudomonadati</taxon>
        <taxon>Pseudomonadota</taxon>
        <taxon>Alphaproteobacteria</taxon>
        <taxon>Acetobacterales</taxon>
        <taxon>Acetobacteraceae</taxon>
        <taxon>Plastoroseomonas</taxon>
    </lineage>
</organism>
<evidence type="ECO:0000313" key="3">
    <source>
        <dbReference type="Proteomes" id="UP001196870"/>
    </source>
</evidence>
<comment type="caution">
    <text evidence="2">The sequence shown here is derived from an EMBL/GenBank/DDBJ whole genome shotgun (WGS) entry which is preliminary data.</text>
</comment>
<gene>
    <name evidence="2" type="ORF">GXW71_29655</name>
</gene>
<evidence type="ECO:0000313" key="2">
    <source>
        <dbReference type="EMBL" id="MBR0668555.1"/>
    </source>
</evidence>
<sequence length="136" mass="14651">MHRGGLPRLGLAAGFGLVLALGGCAGRGGQGAAQGEGCRAQVTSFNEAGDTFVRPTRPRWNWRPRPAAPPPTGLDAEMTRENADLDSLQIAFDSLLYCRWIEARTVRADLTAGRVPRPQAEARMAALRARLRADLD</sequence>
<dbReference type="EMBL" id="JAAGBB010000061">
    <property type="protein sequence ID" value="MBR0668555.1"/>
    <property type="molecule type" value="Genomic_DNA"/>
</dbReference>
<feature type="non-terminal residue" evidence="2">
    <location>
        <position position="136"/>
    </location>
</feature>
<dbReference type="PROSITE" id="PS51257">
    <property type="entry name" value="PROKAR_LIPOPROTEIN"/>
    <property type="match status" value="1"/>
</dbReference>